<organism evidence="3 4">
    <name type="scientific">Halopelagius inordinatus</name>
    <dbReference type="NCBI Taxonomy" id="553467"/>
    <lineage>
        <taxon>Archaea</taxon>
        <taxon>Methanobacteriati</taxon>
        <taxon>Methanobacteriota</taxon>
        <taxon>Stenosarchaea group</taxon>
        <taxon>Halobacteria</taxon>
        <taxon>Halobacteriales</taxon>
        <taxon>Haloferacaceae</taxon>
    </lineage>
</organism>
<dbReference type="SUPFAM" id="SSF54427">
    <property type="entry name" value="NTF2-like"/>
    <property type="match status" value="1"/>
</dbReference>
<evidence type="ECO:0000313" key="4">
    <source>
        <dbReference type="Proteomes" id="UP000198876"/>
    </source>
</evidence>
<dbReference type="Proteomes" id="UP000198876">
    <property type="component" value="Unassembled WGS sequence"/>
</dbReference>
<evidence type="ECO:0000256" key="1">
    <source>
        <dbReference type="SAM" id="MobiDB-lite"/>
    </source>
</evidence>
<sequence length="153" mass="16998">MRLLGEEVGMEPTDADETQSTSSAGRNADRSGDDDGSGADGTERDEGAVARDYYEAIDAGDYDRLASLLTPRFVQHRPDRTFEGREAFVAFMREDRPETETRHDVVEAYRAANGDGRAVHGRLVGADGEVRFEFVDVFAFDGGRIRQIETFTR</sequence>
<evidence type="ECO:0000313" key="3">
    <source>
        <dbReference type="EMBL" id="SFG61822.1"/>
    </source>
</evidence>
<gene>
    <name evidence="3" type="ORF">SAMN04488063_2598</name>
</gene>
<dbReference type="STRING" id="553467.SAMN04488063_2598"/>
<dbReference type="Gene3D" id="3.10.450.50">
    <property type="match status" value="1"/>
</dbReference>
<proteinExistence type="predicted"/>
<reference evidence="4" key="1">
    <citation type="submission" date="2016-10" db="EMBL/GenBank/DDBJ databases">
        <authorList>
            <person name="Varghese N."/>
            <person name="Submissions S."/>
        </authorList>
    </citation>
    <scope>NUCLEOTIDE SEQUENCE [LARGE SCALE GENOMIC DNA]</scope>
    <source>
        <strain evidence="4">CGMCC 1.7739</strain>
    </source>
</reference>
<name>A0A1I2TAF6_9EURY</name>
<dbReference type="EMBL" id="FOOQ01000002">
    <property type="protein sequence ID" value="SFG61822.1"/>
    <property type="molecule type" value="Genomic_DNA"/>
</dbReference>
<evidence type="ECO:0000259" key="2">
    <source>
        <dbReference type="Pfam" id="PF12680"/>
    </source>
</evidence>
<dbReference type="InterPro" id="IPR037401">
    <property type="entry name" value="SnoaL-like"/>
</dbReference>
<dbReference type="AlphaFoldDB" id="A0A1I2TAF6"/>
<dbReference type="Pfam" id="PF12680">
    <property type="entry name" value="SnoaL_2"/>
    <property type="match status" value="1"/>
</dbReference>
<feature type="domain" description="SnoaL-like" evidence="2">
    <location>
        <begin position="50"/>
        <end position="147"/>
    </location>
</feature>
<keyword evidence="4" id="KW-1185">Reference proteome</keyword>
<feature type="region of interest" description="Disordered" evidence="1">
    <location>
        <begin position="1"/>
        <end position="49"/>
    </location>
</feature>
<dbReference type="InterPro" id="IPR032710">
    <property type="entry name" value="NTF2-like_dom_sf"/>
</dbReference>
<accession>A0A1I2TAF6</accession>
<protein>
    <submittedName>
        <fullName evidence="3">Predicted SnoaL-like aldol condensation-catalyzing enzyme</fullName>
    </submittedName>
</protein>